<keyword evidence="1" id="KW-0472">Membrane</keyword>
<evidence type="ECO:0000256" key="1">
    <source>
        <dbReference type="SAM" id="Phobius"/>
    </source>
</evidence>
<keyword evidence="3" id="KW-1185">Reference proteome</keyword>
<keyword evidence="1" id="KW-1133">Transmembrane helix</keyword>
<comment type="caution">
    <text evidence="2">The sequence shown here is derived from an EMBL/GenBank/DDBJ whole genome shotgun (WGS) entry which is preliminary data.</text>
</comment>
<sequence length="59" mass="6240">MDKMGLGMLIVGIILIIGGAYGIWYFLPYVIDVVMGAIGIIALLIGIMLAGIGFILVKD</sequence>
<protein>
    <submittedName>
        <fullName evidence="2">Uncharacterized protein</fullName>
    </submittedName>
</protein>
<name>A0A2V2N6E6_9EURY</name>
<feature type="transmembrane region" description="Helical" evidence="1">
    <location>
        <begin position="33"/>
        <end position="57"/>
    </location>
</feature>
<feature type="transmembrane region" description="Helical" evidence="1">
    <location>
        <begin position="7"/>
        <end position="27"/>
    </location>
</feature>
<reference evidence="2 3" key="1">
    <citation type="submission" date="2018-05" db="EMBL/GenBank/DDBJ databases">
        <title>Draft genome of Methanospirillum stamsii Pt1.</title>
        <authorList>
            <person name="Dueholm M.S."/>
            <person name="Nielsen P.H."/>
            <person name="Bakmann L.F."/>
            <person name="Otzen D.E."/>
        </authorList>
    </citation>
    <scope>NUCLEOTIDE SEQUENCE [LARGE SCALE GENOMIC DNA]</scope>
    <source>
        <strain evidence="2 3">Pt1</strain>
    </source>
</reference>
<dbReference type="GeneID" id="97609670"/>
<proteinExistence type="predicted"/>
<evidence type="ECO:0000313" key="2">
    <source>
        <dbReference type="EMBL" id="PWR75409.1"/>
    </source>
</evidence>
<dbReference type="Proteomes" id="UP000245934">
    <property type="component" value="Unassembled WGS sequence"/>
</dbReference>
<organism evidence="2 3">
    <name type="scientific">Methanospirillum stamsii</name>
    <dbReference type="NCBI Taxonomy" id="1277351"/>
    <lineage>
        <taxon>Archaea</taxon>
        <taxon>Methanobacteriati</taxon>
        <taxon>Methanobacteriota</taxon>
        <taxon>Stenosarchaea group</taxon>
        <taxon>Methanomicrobia</taxon>
        <taxon>Methanomicrobiales</taxon>
        <taxon>Methanospirillaceae</taxon>
        <taxon>Methanospirillum</taxon>
    </lineage>
</organism>
<dbReference type="EMBL" id="QGMZ01000010">
    <property type="protein sequence ID" value="PWR75409.1"/>
    <property type="molecule type" value="Genomic_DNA"/>
</dbReference>
<dbReference type="RefSeq" id="WP_109939928.1">
    <property type="nucleotide sequence ID" value="NZ_CP176366.1"/>
</dbReference>
<evidence type="ECO:0000313" key="3">
    <source>
        <dbReference type="Proteomes" id="UP000245934"/>
    </source>
</evidence>
<keyword evidence="1" id="KW-0812">Transmembrane</keyword>
<dbReference type="AlphaFoldDB" id="A0A2V2N6E6"/>
<gene>
    <name evidence="2" type="ORF">DLD82_04540</name>
</gene>
<accession>A0A2V2N6E6</accession>